<reference evidence="1 2" key="1">
    <citation type="journal article" date="2014" name="Genome Announc.">
        <title>Draft Genome Sequences of Two Vibrionaceae Species, Vibrio ponticus C121 and Photobacterium aphoticum C119, Isolated as Coral Reef Microbiota.</title>
        <authorList>
            <person name="Al-saari N."/>
            <person name="Meirelles P.M."/>
            <person name="Mino S."/>
            <person name="Suda W."/>
            <person name="Oshima K."/>
            <person name="Hattori M."/>
            <person name="Ohkuma M."/>
            <person name="Thompson F.L."/>
            <person name="Gomez-Gil B."/>
            <person name="Sawabe T."/>
            <person name="Sawabe T."/>
        </authorList>
    </citation>
    <scope>NUCLEOTIDE SEQUENCE [LARGE SCALE GENOMIC DNA]</scope>
    <source>
        <strain evidence="1 2">JCM 19237</strain>
    </source>
</reference>
<evidence type="ECO:0000313" key="2">
    <source>
        <dbReference type="Proteomes" id="UP000029227"/>
    </source>
</evidence>
<comment type="caution">
    <text evidence="1">The sequence shown here is derived from an EMBL/GenBank/DDBJ whole genome shotgun (WGS) entry which is preliminary data.</text>
</comment>
<gene>
    <name evidence="1" type="ORF">JCM19237_6090</name>
</gene>
<proteinExistence type="predicted"/>
<name>A0A090R6C3_9GAMM</name>
<accession>A0A090R6C3</accession>
<evidence type="ECO:0000313" key="1">
    <source>
        <dbReference type="EMBL" id="GAL03197.1"/>
    </source>
</evidence>
<dbReference type="AlphaFoldDB" id="A0A090R6C3"/>
<dbReference type="EMBL" id="BBMN01000001">
    <property type="protein sequence ID" value="GAL03197.1"/>
    <property type="molecule type" value="Genomic_DNA"/>
</dbReference>
<sequence>MALPCCWWGIFALNGVLRLQDIVTEGWLASVIVMAESEIKEKMCGTKSETLQIRRNLQGQVTG</sequence>
<dbReference type="Proteomes" id="UP000029227">
    <property type="component" value="Unassembled WGS sequence"/>
</dbReference>
<organism evidence="1 2">
    <name type="scientific">Photobacterium aphoticum</name>
    <dbReference type="NCBI Taxonomy" id="754436"/>
    <lineage>
        <taxon>Bacteria</taxon>
        <taxon>Pseudomonadati</taxon>
        <taxon>Pseudomonadota</taxon>
        <taxon>Gammaproteobacteria</taxon>
        <taxon>Vibrionales</taxon>
        <taxon>Vibrionaceae</taxon>
        <taxon>Photobacterium</taxon>
    </lineage>
</organism>
<protein>
    <submittedName>
        <fullName evidence="1">Uncharacterized protein</fullName>
    </submittedName>
</protein>